<dbReference type="InterPro" id="IPR037898">
    <property type="entry name" value="NudC_fam"/>
</dbReference>
<dbReference type="EMBL" id="CP000590">
    <property type="protein sequence ID" value="ABO98198.1"/>
    <property type="molecule type" value="Genomic_DNA"/>
</dbReference>
<dbReference type="GeneID" id="5004142"/>
<dbReference type="KEGG" id="olu:OSTLU_93319"/>
<evidence type="ECO:0000259" key="4">
    <source>
        <dbReference type="PROSITE" id="PS51203"/>
    </source>
</evidence>
<evidence type="ECO:0000256" key="2">
    <source>
        <dbReference type="ARBA" id="ARBA00022490"/>
    </source>
</evidence>
<feature type="compositionally biased region" description="Basic and acidic residues" evidence="3">
    <location>
        <begin position="264"/>
        <end position="277"/>
    </location>
</feature>
<evidence type="ECO:0000313" key="5">
    <source>
        <dbReference type="EMBL" id="ABO98198.1"/>
    </source>
</evidence>
<feature type="region of interest" description="Disordered" evidence="3">
    <location>
        <begin position="1"/>
        <end position="81"/>
    </location>
</feature>
<feature type="compositionally biased region" description="Basic and acidic residues" evidence="3">
    <location>
        <begin position="1"/>
        <end position="11"/>
    </location>
</feature>
<dbReference type="RefSeq" id="XP_001419905.1">
    <property type="nucleotide sequence ID" value="XM_001419868.1"/>
</dbReference>
<dbReference type="SUPFAM" id="SSF49764">
    <property type="entry name" value="HSP20-like chaperones"/>
    <property type="match status" value="1"/>
</dbReference>
<dbReference type="OMA" id="HEIDPEP"/>
<gene>
    <name evidence="5" type="ORF">OSTLU_93319</name>
</gene>
<reference evidence="5 6" key="1">
    <citation type="journal article" date="2007" name="Proc. Natl. Acad. Sci. U.S.A.">
        <title>The tiny eukaryote Ostreococcus provides genomic insights into the paradox of plankton speciation.</title>
        <authorList>
            <person name="Palenik B."/>
            <person name="Grimwood J."/>
            <person name="Aerts A."/>
            <person name="Rouze P."/>
            <person name="Salamov A."/>
            <person name="Putnam N."/>
            <person name="Dupont C."/>
            <person name="Jorgensen R."/>
            <person name="Derelle E."/>
            <person name="Rombauts S."/>
            <person name="Zhou K."/>
            <person name="Otillar R."/>
            <person name="Merchant S.S."/>
            <person name="Podell S."/>
            <person name="Gaasterland T."/>
            <person name="Napoli C."/>
            <person name="Gendler K."/>
            <person name="Manuell A."/>
            <person name="Tai V."/>
            <person name="Vallon O."/>
            <person name="Piganeau G."/>
            <person name="Jancek S."/>
            <person name="Heijde M."/>
            <person name="Jabbari K."/>
            <person name="Bowler C."/>
            <person name="Lohr M."/>
            <person name="Robbens S."/>
            <person name="Werner G."/>
            <person name="Dubchak I."/>
            <person name="Pazour G.J."/>
            <person name="Ren Q."/>
            <person name="Paulsen I."/>
            <person name="Delwiche C."/>
            <person name="Schmutz J."/>
            <person name="Rokhsar D."/>
            <person name="Van de Peer Y."/>
            <person name="Moreau H."/>
            <person name="Grigoriev I.V."/>
        </authorList>
    </citation>
    <scope>NUCLEOTIDE SEQUENCE [LARGE SCALE GENOMIC DNA]</scope>
    <source>
        <strain evidence="5 6">CCE9901</strain>
    </source>
</reference>
<dbReference type="AlphaFoldDB" id="A4S3E6"/>
<feature type="region of interest" description="Disordered" evidence="3">
    <location>
        <begin position="95"/>
        <end position="114"/>
    </location>
</feature>
<dbReference type="PANTHER" id="PTHR12356:SF3">
    <property type="entry name" value="NUCLEAR MIGRATION PROTEIN NUDC"/>
    <property type="match status" value="1"/>
</dbReference>
<dbReference type="PANTHER" id="PTHR12356">
    <property type="entry name" value="NUCLEAR MOVEMENT PROTEIN NUDC"/>
    <property type="match status" value="1"/>
</dbReference>
<sequence>MVDYSKFDRIVADASDDEDEARTRATPNVTRLDAGTKITFGNGRATIATRADADDDDDGDRRERDADARGANEGAEGTMSERELRAALEARDAAAARDAARATPSARGDDVAGARGANRETCLTKMTRNGGVVLDAGTKEERYYWRQDASEATLSVVVAPGTKAKDARVRVTATEVEISVLNRETGASEVVLRGEWAHEIDPEPRDEDDEYAPTTFGDWEITDFEGADARRVVRVTVRKKASQMLTHWWRSCIKGAPEEDPSTFEDRNSSRAEAGRRAWEEAQEMFRERVKTREKVEIDAHD</sequence>
<feature type="compositionally biased region" description="Basic and acidic residues" evidence="3">
    <location>
        <begin position="59"/>
        <end position="70"/>
    </location>
</feature>
<dbReference type="OrthoDB" id="416217at2759"/>
<dbReference type="PROSITE" id="PS51203">
    <property type="entry name" value="CS"/>
    <property type="match status" value="1"/>
</dbReference>
<evidence type="ECO:0000256" key="3">
    <source>
        <dbReference type="SAM" id="MobiDB-lite"/>
    </source>
</evidence>
<proteinExistence type="predicted"/>
<organism evidence="5 6">
    <name type="scientific">Ostreococcus lucimarinus (strain CCE9901)</name>
    <dbReference type="NCBI Taxonomy" id="436017"/>
    <lineage>
        <taxon>Eukaryota</taxon>
        <taxon>Viridiplantae</taxon>
        <taxon>Chlorophyta</taxon>
        <taxon>Mamiellophyceae</taxon>
        <taxon>Mamiellales</taxon>
        <taxon>Bathycoccaceae</taxon>
        <taxon>Ostreococcus</taxon>
    </lineage>
</organism>
<evidence type="ECO:0000313" key="6">
    <source>
        <dbReference type="Proteomes" id="UP000001568"/>
    </source>
</evidence>
<dbReference type="InterPro" id="IPR008978">
    <property type="entry name" value="HSP20-like_chaperone"/>
</dbReference>
<feature type="region of interest" description="Disordered" evidence="3">
    <location>
        <begin position="256"/>
        <end position="277"/>
    </location>
</feature>
<accession>A4S3E6</accession>
<dbReference type="GO" id="GO:0051082">
    <property type="term" value="F:unfolded protein binding"/>
    <property type="evidence" value="ECO:0007669"/>
    <property type="project" value="TreeGrafter"/>
</dbReference>
<dbReference type="Gene3D" id="2.60.40.790">
    <property type="match status" value="1"/>
</dbReference>
<dbReference type="GO" id="GO:0005737">
    <property type="term" value="C:cytoplasm"/>
    <property type="evidence" value="ECO:0007669"/>
    <property type="project" value="UniProtKB-SubCell"/>
</dbReference>
<keyword evidence="6" id="KW-1185">Reference proteome</keyword>
<dbReference type="Proteomes" id="UP000001568">
    <property type="component" value="Chromosome 10"/>
</dbReference>
<dbReference type="InterPro" id="IPR007052">
    <property type="entry name" value="CS_dom"/>
</dbReference>
<comment type="subcellular location">
    <subcellularLocation>
        <location evidence="1">Cytoplasm</location>
    </subcellularLocation>
</comment>
<protein>
    <recommendedName>
        <fullName evidence="4">CS domain-containing protein</fullName>
    </recommendedName>
</protein>
<name>A4S3E6_OSTLU</name>
<dbReference type="HOGENOM" id="CLU_922541_0_0_1"/>
<dbReference type="Pfam" id="PF04969">
    <property type="entry name" value="CS"/>
    <property type="match status" value="1"/>
</dbReference>
<feature type="domain" description="CS" evidence="4">
    <location>
        <begin position="138"/>
        <end position="253"/>
    </location>
</feature>
<dbReference type="GO" id="GO:0006457">
    <property type="term" value="P:protein folding"/>
    <property type="evidence" value="ECO:0007669"/>
    <property type="project" value="TreeGrafter"/>
</dbReference>
<keyword evidence="2" id="KW-0963">Cytoplasm</keyword>
<dbReference type="Gramene" id="ABO98198">
    <property type="protein sequence ID" value="ABO98198"/>
    <property type="gene ID" value="OSTLU_93319"/>
</dbReference>
<dbReference type="STRING" id="436017.A4S3E6"/>
<evidence type="ECO:0000256" key="1">
    <source>
        <dbReference type="ARBA" id="ARBA00004496"/>
    </source>
</evidence>